<reference evidence="2" key="1">
    <citation type="submission" date="2013-04" db="EMBL/GenBank/DDBJ databases">
        <authorList>
            <person name="Qu J."/>
            <person name="Murali S.C."/>
            <person name="Bandaranaike D."/>
            <person name="Bellair M."/>
            <person name="Blankenburg K."/>
            <person name="Chao H."/>
            <person name="Dinh H."/>
            <person name="Doddapaneni H."/>
            <person name="Downs B."/>
            <person name="Dugan-Rocha S."/>
            <person name="Elkadiri S."/>
            <person name="Gnanaolivu R.D."/>
            <person name="Hernandez B."/>
            <person name="Javaid M."/>
            <person name="Jayaseelan J.C."/>
            <person name="Lee S."/>
            <person name="Li M."/>
            <person name="Ming W."/>
            <person name="Munidasa M."/>
            <person name="Muniz J."/>
            <person name="Nguyen L."/>
            <person name="Ongeri F."/>
            <person name="Osuji N."/>
            <person name="Pu L.-L."/>
            <person name="Puazo M."/>
            <person name="Qu C."/>
            <person name="Quiroz J."/>
            <person name="Raj R."/>
            <person name="Weissenberger G."/>
            <person name="Xin Y."/>
            <person name="Zou X."/>
            <person name="Han Y."/>
            <person name="Richards S."/>
            <person name="Worley K."/>
            <person name="Muzny D."/>
            <person name="Gibbs R."/>
        </authorList>
    </citation>
    <scope>NUCLEOTIDE SEQUENCE</scope>
    <source>
        <strain evidence="2">Sampled in the wild</strain>
    </source>
</reference>
<proteinExistence type="predicted"/>
<evidence type="ECO:0000259" key="1">
    <source>
        <dbReference type="Pfam" id="PF13843"/>
    </source>
</evidence>
<protein>
    <recommendedName>
        <fullName evidence="1">PiggyBac transposable element-derived protein domain-containing protein</fullName>
    </recommendedName>
</protein>
<feature type="domain" description="PiggyBac transposable element-derived protein" evidence="1">
    <location>
        <begin position="36"/>
        <end position="105"/>
    </location>
</feature>
<reference evidence="2" key="2">
    <citation type="submission" date="2017-10" db="EMBL/GenBank/DDBJ databases">
        <title>Ladona fulva Genome sequencing and assembly.</title>
        <authorList>
            <person name="Murali S."/>
            <person name="Richards S."/>
            <person name="Bandaranaike D."/>
            <person name="Bellair M."/>
            <person name="Blankenburg K."/>
            <person name="Chao H."/>
            <person name="Dinh H."/>
            <person name="Doddapaneni H."/>
            <person name="Dugan-Rocha S."/>
            <person name="Elkadiri S."/>
            <person name="Gnanaolivu R."/>
            <person name="Hernandez B."/>
            <person name="Skinner E."/>
            <person name="Javaid M."/>
            <person name="Lee S."/>
            <person name="Li M."/>
            <person name="Ming W."/>
            <person name="Munidasa M."/>
            <person name="Muniz J."/>
            <person name="Nguyen L."/>
            <person name="Hughes D."/>
            <person name="Osuji N."/>
            <person name="Pu L.-L."/>
            <person name="Puazo M."/>
            <person name="Qu C."/>
            <person name="Quiroz J."/>
            <person name="Raj R."/>
            <person name="Weissenberger G."/>
            <person name="Xin Y."/>
            <person name="Zou X."/>
            <person name="Han Y."/>
            <person name="Worley K."/>
            <person name="Muzny D."/>
            <person name="Gibbs R."/>
        </authorList>
    </citation>
    <scope>NUCLEOTIDE SEQUENCE</scope>
    <source>
        <strain evidence="2">Sampled in the wild</strain>
    </source>
</reference>
<dbReference type="EMBL" id="KZ308870">
    <property type="protein sequence ID" value="KAG8235046.1"/>
    <property type="molecule type" value="Genomic_DNA"/>
</dbReference>
<dbReference type="Proteomes" id="UP000792457">
    <property type="component" value="Unassembled WGS sequence"/>
</dbReference>
<accession>A0A8K0KJH0</accession>
<comment type="caution">
    <text evidence="2">The sequence shown here is derived from an EMBL/GenBank/DDBJ whole genome shotgun (WGS) entry which is preliminary data.</text>
</comment>
<dbReference type="Pfam" id="PF13843">
    <property type="entry name" value="DDE_Tnp_1_7"/>
    <property type="match status" value="1"/>
</dbReference>
<dbReference type="InterPro" id="IPR029526">
    <property type="entry name" value="PGBD"/>
</dbReference>
<gene>
    <name evidence="2" type="ORF">J437_LFUL017343</name>
</gene>
<dbReference type="OrthoDB" id="75807at2759"/>
<keyword evidence="3" id="KW-1185">Reference proteome</keyword>
<dbReference type="AlphaFoldDB" id="A0A8K0KJH0"/>
<organism evidence="2 3">
    <name type="scientific">Ladona fulva</name>
    <name type="common">Scarce chaser dragonfly</name>
    <name type="synonym">Libellula fulva</name>
    <dbReference type="NCBI Taxonomy" id="123851"/>
    <lineage>
        <taxon>Eukaryota</taxon>
        <taxon>Metazoa</taxon>
        <taxon>Ecdysozoa</taxon>
        <taxon>Arthropoda</taxon>
        <taxon>Hexapoda</taxon>
        <taxon>Insecta</taxon>
        <taxon>Pterygota</taxon>
        <taxon>Palaeoptera</taxon>
        <taxon>Odonata</taxon>
        <taxon>Epiprocta</taxon>
        <taxon>Anisoptera</taxon>
        <taxon>Libelluloidea</taxon>
        <taxon>Libellulidae</taxon>
        <taxon>Ladona</taxon>
    </lineage>
</organism>
<name>A0A8K0KJH0_LADFU</name>
<evidence type="ECO:0000313" key="3">
    <source>
        <dbReference type="Proteomes" id="UP000792457"/>
    </source>
</evidence>
<sequence>MLWNGCLSFKKYLALKSSKFGIKTFELCDSKTGYVPLLGQGRMLWMDNYYNPPILARILKINYHTDCVGTLRLNQKMMKEKKLKKGEVFGEHSGPISVLKWIYKKIQPSKDDSCHRH</sequence>
<evidence type="ECO:0000313" key="2">
    <source>
        <dbReference type="EMBL" id="KAG8235046.1"/>
    </source>
</evidence>